<proteinExistence type="predicted"/>
<sequence length="148" mass="15920">MYRVQYTRTVAPADAESVGTIAKSLLASPLMRKKLFTAAAVLACLTGAFLPATGSAAESGFEGKVLGCVNFKVVHKNGSFGQKYSNLYYNNHCDKQVSLRVTHKFDDPTKPGPNSICMLPVKAKQKSDKTFDSRIVSVDGLSSPGVCR</sequence>
<name>A0A1G9T1T1_ALLAB</name>
<evidence type="ECO:0000313" key="2">
    <source>
        <dbReference type="Proteomes" id="UP000183376"/>
    </source>
</evidence>
<gene>
    <name evidence="1" type="ORF">SAMN04489726_1509</name>
</gene>
<dbReference type="AlphaFoldDB" id="A0A1G9T1T1"/>
<dbReference type="STRING" id="211114.SAMN04489726_1509"/>
<keyword evidence="2" id="KW-1185">Reference proteome</keyword>
<dbReference type="EMBL" id="LT629701">
    <property type="protein sequence ID" value="SDM41596.1"/>
    <property type="molecule type" value="Genomic_DNA"/>
</dbReference>
<dbReference type="Proteomes" id="UP000183376">
    <property type="component" value="Chromosome I"/>
</dbReference>
<reference evidence="1 2" key="1">
    <citation type="submission" date="2016-10" db="EMBL/GenBank/DDBJ databases">
        <authorList>
            <person name="de Groot N.N."/>
        </authorList>
    </citation>
    <scope>NUCLEOTIDE SEQUENCE [LARGE SCALE GENOMIC DNA]</scope>
    <source>
        <strain evidence="1 2">DSM 44149</strain>
    </source>
</reference>
<protein>
    <submittedName>
        <fullName evidence="1">Uncharacterized protein</fullName>
    </submittedName>
</protein>
<organism evidence="1 2">
    <name type="scientific">Allokutzneria albata</name>
    <name type="common">Kibdelosporangium albatum</name>
    <dbReference type="NCBI Taxonomy" id="211114"/>
    <lineage>
        <taxon>Bacteria</taxon>
        <taxon>Bacillati</taxon>
        <taxon>Actinomycetota</taxon>
        <taxon>Actinomycetes</taxon>
        <taxon>Pseudonocardiales</taxon>
        <taxon>Pseudonocardiaceae</taxon>
        <taxon>Allokutzneria</taxon>
    </lineage>
</organism>
<evidence type="ECO:0000313" key="1">
    <source>
        <dbReference type="EMBL" id="SDM41596.1"/>
    </source>
</evidence>
<accession>A0A1G9T1T1</accession>